<reference evidence="7 8" key="1">
    <citation type="submission" date="2019-01" db="EMBL/GenBank/DDBJ databases">
        <title>Nuclear Genome Assembly of the Microalgal Biofuel strain Nannochloropsis salina CCMP1776.</title>
        <authorList>
            <person name="Hovde B."/>
        </authorList>
    </citation>
    <scope>NUCLEOTIDE SEQUENCE [LARGE SCALE GENOMIC DNA]</scope>
    <source>
        <strain evidence="7 8">CCMP1776</strain>
    </source>
</reference>
<evidence type="ECO:0000259" key="6">
    <source>
        <dbReference type="SMART" id="SM00986"/>
    </source>
</evidence>
<dbReference type="InterPro" id="IPR002043">
    <property type="entry name" value="UDG_fam1"/>
</dbReference>
<evidence type="ECO:0000256" key="4">
    <source>
        <dbReference type="ARBA" id="ARBA00023204"/>
    </source>
</evidence>
<comment type="similarity">
    <text evidence="1">Belongs to the uracil-DNA glycosylase (UDG) superfamily. UNG family.</text>
</comment>
<dbReference type="SMART" id="SM00987">
    <property type="entry name" value="UreE_C"/>
    <property type="match status" value="1"/>
</dbReference>
<dbReference type="InterPro" id="IPR006311">
    <property type="entry name" value="TAT_signal"/>
</dbReference>
<dbReference type="NCBIfam" id="TIGR00628">
    <property type="entry name" value="ung"/>
    <property type="match status" value="1"/>
</dbReference>
<dbReference type="EMBL" id="SDOX01000122">
    <property type="protein sequence ID" value="TFJ81825.1"/>
    <property type="molecule type" value="Genomic_DNA"/>
</dbReference>
<gene>
    <name evidence="7" type="ORF">NSK_007072</name>
</gene>
<dbReference type="GO" id="GO:0005739">
    <property type="term" value="C:mitochondrion"/>
    <property type="evidence" value="ECO:0007669"/>
    <property type="project" value="TreeGrafter"/>
</dbReference>
<dbReference type="NCBIfam" id="NF003588">
    <property type="entry name" value="PRK05254.1-1"/>
    <property type="match status" value="1"/>
</dbReference>
<dbReference type="GO" id="GO:0005634">
    <property type="term" value="C:nucleus"/>
    <property type="evidence" value="ECO:0007669"/>
    <property type="project" value="TreeGrafter"/>
</dbReference>
<dbReference type="OrthoDB" id="10031947at2759"/>
<keyword evidence="2" id="KW-0227">DNA damage</keyword>
<dbReference type="Gene3D" id="3.40.470.10">
    <property type="entry name" value="Uracil-DNA glycosylase-like domain"/>
    <property type="match status" value="1"/>
</dbReference>
<accession>A0A4D9CWD6</accession>
<dbReference type="SMART" id="SM00986">
    <property type="entry name" value="UDG"/>
    <property type="match status" value="1"/>
</dbReference>
<evidence type="ECO:0000256" key="3">
    <source>
        <dbReference type="ARBA" id="ARBA00022801"/>
    </source>
</evidence>
<dbReference type="InterPro" id="IPR005122">
    <property type="entry name" value="Uracil-DNA_glycosylase-like"/>
</dbReference>
<dbReference type="SUPFAM" id="SSF52141">
    <property type="entry name" value="Uracil-DNA glycosylase-like"/>
    <property type="match status" value="1"/>
</dbReference>
<dbReference type="InterPro" id="IPR036895">
    <property type="entry name" value="Uracil-DNA_glycosylase-like_sf"/>
</dbReference>
<evidence type="ECO:0000256" key="2">
    <source>
        <dbReference type="ARBA" id="ARBA00022763"/>
    </source>
</evidence>
<evidence type="ECO:0000256" key="5">
    <source>
        <dbReference type="PROSITE-ProRule" id="PRU10072"/>
    </source>
</evidence>
<evidence type="ECO:0000313" key="8">
    <source>
        <dbReference type="Proteomes" id="UP000355283"/>
    </source>
</evidence>
<name>A0A4D9CWD6_9STRA</name>
<dbReference type="InterPro" id="IPR018085">
    <property type="entry name" value="Ura-DNA_Glyclase_AS"/>
</dbReference>
<dbReference type="GO" id="GO:0097510">
    <property type="term" value="P:base-excision repair, AP site formation via deaminated base removal"/>
    <property type="evidence" value="ECO:0007669"/>
    <property type="project" value="TreeGrafter"/>
</dbReference>
<dbReference type="GO" id="GO:0004844">
    <property type="term" value="F:uracil DNA N-glycosylase activity"/>
    <property type="evidence" value="ECO:0007669"/>
    <property type="project" value="InterPro"/>
</dbReference>
<dbReference type="CDD" id="cd10027">
    <property type="entry name" value="UDG-F1-like"/>
    <property type="match status" value="1"/>
</dbReference>
<dbReference type="PROSITE" id="PS00130">
    <property type="entry name" value="U_DNA_GLYCOSYLASE"/>
    <property type="match status" value="1"/>
</dbReference>
<dbReference type="Proteomes" id="UP000355283">
    <property type="component" value="Unassembled WGS sequence"/>
</dbReference>
<sequence length="567" mass="61878">MLTKGLSSRRTVVDSGATAGKLAAALFLTHPSAAQARIKGAAEIDAEAYFQDLLKGNPLTGGIEQSAIEIRPARVLDKEFATFLDKTTLKLLSETSGVSMEGVEREVAAFRQAVEPGFQRRAPFPTGDLSNERCFDCYSYADFRVAAKLLPNLRARATFVRQLGETVLGEIFEGLRAIDAKAVPRTYDAQKDGLEEALSGLSRILAYMKLKGFLKDFRVNADDYDRASWDEGFSLEVLVTVVEPATLGGNVQFTGEGFLFHPDYVAETLLAYLALCGVRNAKALQTVVMTQSKLSAFFRSSSHKKTAPKTGEDCSSETRLEKRVLDDIDDNSGTLEKHDVVAVVQPPEKKTACGKKIEVTAASLAFAAPSKSSPTPSPSPCLPPALTAHPVLQSLDAMDDGWRHFVVSQAGKPYFSRLLAFLSQEITSRQVVYPPYPLVFSALTLCSWLDVRVVIIGQDPYHGPNQAHGLAFSVLPPTQPPPSLNNMFKEAMEDVSGFTKPSHGNLEAWSRQGVLLLNTVLTVRRGQANSHKGKGWETFTDAVIKELDVKKKGLVFVLWGKPAQVRL</sequence>
<dbReference type="PANTHER" id="PTHR11264">
    <property type="entry name" value="URACIL-DNA GLYCOSYLASE"/>
    <property type="match status" value="1"/>
</dbReference>
<organism evidence="7 8">
    <name type="scientific">Nannochloropsis salina CCMP1776</name>
    <dbReference type="NCBI Taxonomy" id="1027361"/>
    <lineage>
        <taxon>Eukaryota</taxon>
        <taxon>Sar</taxon>
        <taxon>Stramenopiles</taxon>
        <taxon>Ochrophyta</taxon>
        <taxon>Eustigmatophyceae</taxon>
        <taxon>Eustigmatales</taxon>
        <taxon>Monodopsidaceae</taxon>
        <taxon>Microchloropsis</taxon>
        <taxon>Microchloropsis salina</taxon>
    </lineage>
</organism>
<feature type="domain" description="Uracil-DNA glycosylase-like" evidence="6">
    <location>
        <begin position="444"/>
        <end position="567"/>
    </location>
</feature>
<keyword evidence="8" id="KW-1185">Reference proteome</keyword>
<dbReference type="Pfam" id="PF03167">
    <property type="entry name" value="UDG"/>
    <property type="match status" value="1"/>
</dbReference>
<proteinExistence type="inferred from homology"/>
<dbReference type="NCBIfam" id="NF003592">
    <property type="entry name" value="PRK05254.1-5"/>
    <property type="match status" value="1"/>
</dbReference>
<evidence type="ECO:0000256" key="1">
    <source>
        <dbReference type="ARBA" id="ARBA00008184"/>
    </source>
</evidence>
<feature type="active site" description="Proton acceptor" evidence="5">
    <location>
        <position position="459"/>
    </location>
</feature>
<keyword evidence="4" id="KW-0234">DNA repair</keyword>
<evidence type="ECO:0000313" key="7">
    <source>
        <dbReference type="EMBL" id="TFJ81825.1"/>
    </source>
</evidence>
<keyword evidence="3" id="KW-0378">Hydrolase</keyword>
<comment type="caution">
    <text evidence="7">The sequence shown here is derived from an EMBL/GenBank/DDBJ whole genome shotgun (WGS) entry which is preliminary data.</text>
</comment>
<protein>
    <recommendedName>
        <fullName evidence="6">Uracil-DNA glycosylase-like domain-containing protein</fullName>
    </recommendedName>
</protein>
<dbReference type="PANTHER" id="PTHR11264:SF0">
    <property type="entry name" value="URACIL-DNA GLYCOSYLASE"/>
    <property type="match status" value="1"/>
</dbReference>
<dbReference type="PROSITE" id="PS51318">
    <property type="entry name" value="TAT"/>
    <property type="match status" value="1"/>
</dbReference>
<dbReference type="AlphaFoldDB" id="A0A4D9CWD6"/>